<dbReference type="PANTHER" id="PTHR31080:SF296">
    <property type="entry name" value="OS05G0360900 PROTEIN"/>
    <property type="match status" value="1"/>
</dbReference>
<feature type="chain" id="PRO_5043865832" description="Pectinesterase inhibitor domain-containing protein" evidence="2">
    <location>
        <begin position="26"/>
        <end position="231"/>
    </location>
</feature>
<evidence type="ECO:0000259" key="3">
    <source>
        <dbReference type="SMART" id="SM00856"/>
    </source>
</evidence>
<dbReference type="InterPro" id="IPR051955">
    <property type="entry name" value="PME_Inhibitor"/>
</dbReference>
<accession>A0AAV7FC00</accession>
<comment type="caution">
    <text evidence="4">The sequence shown here is derived from an EMBL/GenBank/DDBJ whole genome shotgun (WGS) entry which is preliminary data.</text>
</comment>
<dbReference type="Gene3D" id="1.20.140.40">
    <property type="entry name" value="Invertase/pectin methylesterase inhibitor family protein"/>
    <property type="match status" value="1"/>
</dbReference>
<dbReference type="CDD" id="cd15797">
    <property type="entry name" value="PMEI"/>
    <property type="match status" value="1"/>
</dbReference>
<dbReference type="InterPro" id="IPR006501">
    <property type="entry name" value="Pectinesterase_inhib_dom"/>
</dbReference>
<dbReference type="InterPro" id="IPR034086">
    <property type="entry name" value="PMEI_plant"/>
</dbReference>
<organism evidence="4 5">
    <name type="scientific">Aristolochia fimbriata</name>
    <name type="common">White veined hardy Dutchman's pipe vine</name>
    <dbReference type="NCBI Taxonomy" id="158543"/>
    <lineage>
        <taxon>Eukaryota</taxon>
        <taxon>Viridiplantae</taxon>
        <taxon>Streptophyta</taxon>
        <taxon>Embryophyta</taxon>
        <taxon>Tracheophyta</taxon>
        <taxon>Spermatophyta</taxon>
        <taxon>Magnoliopsida</taxon>
        <taxon>Magnoliidae</taxon>
        <taxon>Piperales</taxon>
        <taxon>Aristolochiaceae</taxon>
        <taxon>Aristolochia</taxon>
    </lineage>
</organism>
<keyword evidence="5" id="KW-1185">Reference proteome</keyword>
<dbReference type="InterPro" id="IPR035513">
    <property type="entry name" value="Invertase/methylesterase_inhib"/>
</dbReference>
<proteinExistence type="predicted"/>
<dbReference type="SMART" id="SM00856">
    <property type="entry name" value="PMEI"/>
    <property type="match status" value="1"/>
</dbReference>
<dbReference type="EMBL" id="JAINDJ010000002">
    <property type="protein sequence ID" value="KAG9458316.1"/>
    <property type="molecule type" value="Genomic_DNA"/>
</dbReference>
<evidence type="ECO:0000256" key="1">
    <source>
        <dbReference type="ARBA" id="ARBA00022729"/>
    </source>
</evidence>
<evidence type="ECO:0000313" key="4">
    <source>
        <dbReference type="EMBL" id="KAG9458316.1"/>
    </source>
</evidence>
<dbReference type="PANTHER" id="PTHR31080">
    <property type="entry name" value="PECTINESTERASE INHIBITOR-LIKE"/>
    <property type="match status" value="1"/>
</dbReference>
<dbReference type="Pfam" id="PF04043">
    <property type="entry name" value="PMEI"/>
    <property type="match status" value="1"/>
</dbReference>
<protein>
    <recommendedName>
        <fullName evidence="3">Pectinesterase inhibitor domain-containing protein</fullName>
    </recommendedName>
</protein>
<evidence type="ECO:0000256" key="2">
    <source>
        <dbReference type="SAM" id="SignalP"/>
    </source>
</evidence>
<gene>
    <name evidence="4" type="ORF">H6P81_002824</name>
</gene>
<dbReference type="SUPFAM" id="SSF101148">
    <property type="entry name" value="Plant invertase/pectin methylesterase inhibitor"/>
    <property type="match status" value="1"/>
</dbReference>
<dbReference type="NCBIfam" id="TIGR01614">
    <property type="entry name" value="PME_inhib"/>
    <property type="match status" value="1"/>
</dbReference>
<feature type="signal peptide" evidence="2">
    <location>
        <begin position="1"/>
        <end position="25"/>
    </location>
</feature>
<name>A0AAV7FC00_ARIFI</name>
<dbReference type="AlphaFoldDB" id="A0AAV7FC00"/>
<reference evidence="4 5" key="1">
    <citation type="submission" date="2021-07" db="EMBL/GenBank/DDBJ databases">
        <title>The Aristolochia fimbriata genome: insights into angiosperm evolution, floral development and chemical biosynthesis.</title>
        <authorList>
            <person name="Jiao Y."/>
        </authorList>
    </citation>
    <scope>NUCLEOTIDE SEQUENCE [LARGE SCALE GENOMIC DNA]</scope>
    <source>
        <strain evidence="4">IBCAS-2021</strain>
        <tissue evidence="4">Leaf</tissue>
    </source>
</reference>
<dbReference type="GO" id="GO:0046910">
    <property type="term" value="F:pectinesterase inhibitor activity"/>
    <property type="evidence" value="ECO:0007669"/>
    <property type="project" value="InterPro"/>
</dbReference>
<sequence>MAGALLNLASVAFFILFFTVYLGYAENPDPKVIRAACKTTTIPEFCFEMLSGDPNNRGKDLHGLAAVAVNLANVRGISIRIYIDNLQKKKTKPVLKHILDGCFGDYDTGVLYDTREAIDEFDKSDYRGSVLSLSGAASAVNQCNDSFATGSQENILKDVNDEMINQNLCERANVELKSREPVYTTVVALVGRAEVFVLRVYRLVTLPLVMWNCFDRTVELQQTARCLVPMT</sequence>
<evidence type="ECO:0000313" key="5">
    <source>
        <dbReference type="Proteomes" id="UP000825729"/>
    </source>
</evidence>
<dbReference type="Proteomes" id="UP000825729">
    <property type="component" value="Unassembled WGS sequence"/>
</dbReference>
<feature type="domain" description="Pectinesterase inhibitor" evidence="3">
    <location>
        <begin position="28"/>
        <end position="170"/>
    </location>
</feature>
<keyword evidence="1 2" id="KW-0732">Signal</keyword>